<dbReference type="Gene3D" id="1.10.1740.10">
    <property type="match status" value="1"/>
</dbReference>
<dbReference type="SUPFAM" id="SSF88946">
    <property type="entry name" value="Sigma2 domain of RNA polymerase sigma factors"/>
    <property type="match status" value="1"/>
</dbReference>
<accession>A0ABQ1ECJ9</accession>
<evidence type="ECO:0000256" key="2">
    <source>
        <dbReference type="ARBA" id="ARBA00023015"/>
    </source>
</evidence>
<dbReference type="PROSITE" id="PS00622">
    <property type="entry name" value="HTH_LUXR_1"/>
    <property type="match status" value="1"/>
</dbReference>
<sequence>MYFEEVSDGMFEPDDDYQSDIENNVILAKEGDKEAFISIMEKYKVDLYRMGRTILDSDDDIGDAMQETVLKAYKSLKNLKNLHSFKTWLIKIMVNECNNILRSRKKVLFLDKVFHKEESYIDDYNFDKQPVLQAVKKLELKFREPILLYYYEDLSVKEISKCLDISEGTVKSRLSRARNKLFQLLKEVQE</sequence>
<keyword evidence="3" id="KW-0731">Sigma factor</keyword>
<dbReference type="InterPro" id="IPR036388">
    <property type="entry name" value="WH-like_DNA-bd_sf"/>
</dbReference>
<dbReference type="InterPro" id="IPR014284">
    <property type="entry name" value="RNA_pol_sigma-70_dom"/>
</dbReference>
<evidence type="ECO:0000313" key="6">
    <source>
        <dbReference type="EMBL" id="GFZ32238.1"/>
    </source>
</evidence>
<feature type="domain" description="HTH luxR-type" evidence="5">
    <location>
        <begin position="153"/>
        <end position="180"/>
    </location>
</feature>
<dbReference type="InterPro" id="IPR013324">
    <property type="entry name" value="RNA_pol_sigma_r3/r4-like"/>
</dbReference>
<evidence type="ECO:0000256" key="3">
    <source>
        <dbReference type="ARBA" id="ARBA00023082"/>
    </source>
</evidence>
<keyword evidence="7" id="KW-1185">Reference proteome</keyword>
<keyword evidence="2" id="KW-0805">Transcription regulation</keyword>
<dbReference type="Gene3D" id="1.10.10.10">
    <property type="entry name" value="Winged helix-like DNA-binding domain superfamily/Winged helix DNA-binding domain"/>
    <property type="match status" value="1"/>
</dbReference>
<keyword evidence="4" id="KW-0804">Transcription</keyword>
<dbReference type="Pfam" id="PF04542">
    <property type="entry name" value="Sigma70_r2"/>
    <property type="match status" value="1"/>
</dbReference>
<evidence type="ECO:0000259" key="5">
    <source>
        <dbReference type="PROSITE" id="PS00622"/>
    </source>
</evidence>
<dbReference type="InterPro" id="IPR013249">
    <property type="entry name" value="RNA_pol_sigma70_r4_t2"/>
</dbReference>
<dbReference type="SUPFAM" id="SSF88659">
    <property type="entry name" value="Sigma3 and sigma4 domains of RNA polymerase sigma factors"/>
    <property type="match status" value="1"/>
</dbReference>
<dbReference type="InterPro" id="IPR000792">
    <property type="entry name" value="Tscrpt_reg_LuxR_C"/>
</dbReference>
<dbReference type="Proteomes" id="UP000663802">
    <property type="component" value="Unassembled WGS sequence"/>
</dbReference>
<dbReference type="EMBL" id="BMBA01000002">
    <property type="protein sequence ID" value="GFZ32238.1"/>
    <property type="molecule type" value="Genomic_DNA"/>
</dbReference>
<comment type="caution">
    <text evidence="6">The sequence shown here is derived from an EMBL/GenBank/DDBJ whole genome shotgun (WGS) entry which is preliminary data.</text>
</comment>
<evidence type="ECO:0000256" key="4">
    <source>
        <dbReference type="ARBA" id="ARBA00023163"/>
    </source>
</evidence>
<dbReference type="PANTHER" id="PTHR43133">
    <property type="entry name" value="RNA POLYMERASE ECF-TYPE SIGMA FACTO"/>
    <property type="match status" value="1"/>
</dbReference>
<dbReference type="InterPro" id="IPR039425">
    <property type="entry name" value="RNA_pol_sigma-70-like"/>
</dbReference>
<gene>
    <name evidence="6" type="ORF">CSC2_27640</name>
</gene>
<protein>
    <submittedName>
        <fullName evidence="6">RNA polymerase subunit sigma-24</fullName>
    </submittedName>
</protein>
<comment type="similarity">
    <text evidence="1">Belongs to the sigma-70 factor family. ECF subfamily.</text>
</comment>
<dbReference type="CDD" id="cd06171">
    <property type="entry name" value="Sigma70_r4"/>
    <property type="match status" value="1"/>
</dbReference>
<proteinExistence type="inferred from homology"/>
<dbReference type="InterPro" id="IPR013325">
    <property type="entry name" value="RNA_pol_sigma_r2"/>
</dbReference>
<dbReference type="PANTHER" id="PTHR43133:SF51">
    <property type="entry name" value="RNA POLYMERASE SIGMA FACTOR"/>
    <property type="match status" value="1"/>
</dbReference>
<dbReference type="Pfam" id="PF08281">
    <property type="entry name" value="Sigma70_r4_2"/>
    <property type="match status" value="1"/>
</dbReference>
<evidence type="ECO:0000313" key="7">
    <source>
        <dbReference type="Proteomes" id="UP000663802"/>
    </source>
</evidence>
<reference evidence="6 7" key="1">
    <citation type="journal article" date="2021" name="Int. J. Syst. Evol. Microbiol.">
        <title>Clostridium zeae sp. nov., isolated from corn silage.</title>
        <authorList>
            <person name="Kobayashi H."/>
            <person name="Tanizawa Y."/>
            <person name="Yagura M."/>
            <person name="Sakamoto M."/>
            <person name="Ohkuma M."/>
            <person name="Tohno M."/>
        </authorList>
    </citation>
    <scope>NUCLEOTIDE SEQUENCE [LARGE SCALE GENOMIC DNA]</scope>
    <source>
        <strain evidence="6 7">CSC2</strain>
    </source>
</reference>
<dbReference type="NCBIfam" id="TIGR02937">
    <property type="entry name" value="sigma70-ECF"/>
    <property type="match status" value="1"/>
</dbReference>
<dbReference type="RefSeq" id="WP_206870497.1">
    <property type="nucleotide sequence ID" value="NZ_BMBA01000002.1"/>
</dbReference>
<name>A0ABQ1ECJ9_9CLOT</name>
<organism evidence="6 7">
    <name type="scientific">Clostridium zeae</name>
    <dbReference type="NCBI Taxonomy" id="2759022"/>
    <lineage>
        <taxon>Bacteria</taxon>
        <taxon>Bacillati</taxon>
        <taxon>Bacillota</taxon>
        <taxon>Clostridia</taxon>
        <taxon>Eubacteriales</taxon>
        <taxon>Clostridiaceae</taxon>
        <taxon>Clostridium</taxon>
    </lineage>
</organism>
<dbReference type="InterPro" id="IPR007627">
    <property type="entry name" value="RNA_pol_sigma70_r2"/>
</dbReference>
<evidence type="ECO:0000256" key="1">
    <source>
        <dbReference type="ARBA" id="ARBA00010641"/>
    </source>
</evidence>